<keyword evidence="2" id="KW-0472">Membrane</keyword>
<evidence type="ECO:0000256" key="2">
    <source>
        <dbReference type="ARBA" id="ARBA00023136"/>
    </source>
</evidence>
<evidence type="ECO:0000313" key="7">
    <source>
        <dbReference type="Proteomes" id="UP000297739"/>
    </source>
</evidence>
<dbReference type="OrthoDB" id="905812at2"/>
<feature type="domain" description="Outer membrane protein beta-barrel" evidence="5">
    <location>
        <begin position="102"/>
        <end position="246"/>
    </location>
</feature>
<name>A0A4Z0PGK6_9BACT</name>
<dbReference type="Gene3D" id="2.40.170.20">
    <property type="entry name" value="TonB-dependent receptor, beta-barrel domain"/>
    <property type="match status" value="1"/>
</dbReference>
<evidence type="ECO:0000256" key="3">
    <source>
        <dbReference type="ARBA" id="ARBA00023237"/>
    </source>
</evidence>
<keyword evidence="7" id="KW-1185">Reference proteome</keyword>
<feature type="compositionally biased region" description="Basic and acidic residues" evidence="4">
    <location>
        <begin position="76"/>
        <end position="89"/>
    </location>
</feature>
<dbReference type="AlphaFoldDB" id="A0A4Z0PGK6"/>
<evidence type="ECO:0000256" key="4">
    <source>
        <dbReference type="SAM" id="MobiDB-lite"/>
    </source>
</evidence>
<comment type="caution">
    <text evidence="6">The sequence shown here is derived from an EMBL/GenBank/DDBJ whole genome shotgun (WGS) entry which is preliminary data.</text>
</comment>
<feature type="region of interest" description="Disordered" evidence="4">
    <location>
        <begin position="62"/>
        <end position="89"/>
    </location>
</feature>
<dbReference type="GO" id="GO:0009279">
    <property type="term" value="C:cell outer membrane"/>
    <property type="evidence" value="ECO:0007669"/>
    <property type="project" value="UniProtKB-SubCell"/>
</dbReference>
<evidence type="ECO:0000256" key="1">
    <source>
        <dbReference type="ARBA" id="ARBA00004442"/>
    </source>
</evidence>
<gene>
    <name evidence="6" type="ORF">E5J99_17055</name>
</gene>
<organism evidence="6 7">
    <name type="scientific">Hymenobacter elongatus</name>
    <dbReference type="NCBI Taxonomy" id="877208"/>
    <lineage>
        <taxon>Bacteria</taxon>
        <taxon>Pseudomonadati</taxon>
        <taxon>Bacteroidota</taxon>
        <taxon>Cytophagia</taxon>
        <taxon>Cytophagales</taxon>
        <taxon>Hymenobacteraceae</taxon>
        <taxon>Hymenobacter</taxon>
    </lineage>
</organism>
<reference evidence="6 7" key="1">
    <citation type="submission" date="2019-04" db="EMBL/GenBank/DDBJ databases">
        <authorList>
            <person name="Feng G."/>
            <person name="Zhang J."/>
            <person name="Zhu H."/>
        </authorList>
    </citation>
    <scope>NUCLEOTIDE SEQUENCE [LARGE SCALE GENOMIC DNA]</scope>
    <source>
        <strain evidence="6 7">JCM 17223</strain>
    </source>
</reference>
<dbReference type="EMBL" id="SRLD01000039">
    <property type="protein sequence ID" value="TGE14225.1"/>
    <property type="molecule type" value="Genomic_DNA"/>
</dbReference>
<sequence length="248" mass="27928">MNGTLERQDLLLRQNRTGVSHNASHAVRVGLDYSLAPTQTLTLSVQPRLNRGASRETILSRQTNLTDATAVPLGTNDRRNDSRGRSRSADLNLDYRRTWEGQKSRELTASAVYTPVRSANTINSQLYYLTDGSAPNQQQQFDNRVDQASAQVDYVHPLGEKSRLETGAKSLVWQYDNTYIFSSSVPLKFSPSNQFQYQEYIQAAYGTYASALGKFTYQGGLRVEQTNTHGNQLSTDQQFRRSYLNLLS</sequence>
<dbReference type="InterPro" id="IPR036942">
    <property type="entry name" value="Beta-barrel_TonB_sf"/>
</dbReference>
<proteinExistence type="predicted"/>
<evidence type="ECO:0000313" key="6">
    <source>
        <dbReference type="EMBL" id="TGE14225.1"/>
    </source>
</evidence>
<comment type="subcellular location">
    <subcellularLocation>
        <location evidence="1">Cell outer membrane</location>
    </subcellularLocation>
</comment>
<dbReference type="Pfam" id="PF14905">
    <property type="entry name" value="OMP_b-brl_3"/>
    <property type="match status" value="1"/>
</dbReference>
<evidence type="ECO:0000259" key="5">
    <source>
        <dbReference type="Pfam" id="PF14905"/>
    </source>
</evidence>
<dbReference type="Proteomes" id="UP000297739">
    <property type="component" value="Unassembled WGS sequence"/>
</dbReference>
<dbReference type="SUPFAM" id="SSF56935">
    <property type="entry name" value="Porins"/>
    <property type="match status" value="1"/>
</dbReference>
<dbReference type="InterPro" id="IPR041700">
    <property type="entry name" value="OMP_b-brl_3"/>
</dbReference>
<keyword evidence="3" id="KW-0998">Cell outer membrane</keyword>
<dbReference type="RefSeq" id="WP_135499028.1">
    <property type="nucleotide sequence ID" value="NZ_SRLD01000039.1"/>
</dbReference>
<protein>
    <recommendedName>
        <fullName evidence="5">Outer membrane protein beta-barrel domain-containing protein</fullName>
    </recommendedName>
</protein>
<accession>A0A4Z0PGK6</accession>